<evidence type="ECO:0000313" key="3">
    <source>
        <dbReference type="Proteomes" id="UP001596227"/>
    </source>
</evidence>
<dbReference type="Proteomes" id="UP001596227">
    <property type="component" value="Unassembled WGS sequence"/>
</dbReference>
<gene>
    <name evidence="2" type="ORF">ACFQH1_04700</name>
</gene>
<dbReference type="InterPro" id="IPR002575">
    <property type="entry name" value="Aminoglycoside_PTrfase"/>
</dbReference>
<protein>
    <submittedName>
        <fullName evidence="2">Phosphotransferase</fullName>
    </submittedName>
</protein>
<evidence type="ECO:0000259" key="1">
    <source>
        <dbReference type="Pfam" id="PF01636"/>
    </source>
</evidence>
<dbReference type="EMBL" id="JBHSSB010000014">
    <property type="protein sequence ID" value="MFC6294497.1"/>
    <property type="molecule type" value="Genomic_DNA"/>
</dbReference>
<comment type="caution">
    <text evidence="2">The sequence shown here is derived from an EMBL/GenBank/DDBJ whole genome shotgun (WGS) entry which is preliminary data.</text>
</comment>
<reference evidence="3" key="1">
    <citation type="journal article" date="2019" name="Int. J. Syst. Evol. Microbiol.">
        <title>The Global Catalogue of Microorganisms (GCM) 10K type strain sequencing project: providing services to taxonomists for standard genome sequencing and annotation.</title>
        <authorList>
            <consortium name="The Broad Institute Genomics Platform"/>
            <consortium name="The Broad Institute Genome Sequencing Center for Infectious Disease"/>
            <person name="Wu L."/>
            <person name="Ma J."/>
        </authorList>
    </citation>
    <scope>NUCLEOTIDE SEQUENCE [LARGE SCALE GENOMIC DNA]</scope>
    <source>
        <strain evidence="3">CCM 8934</strain>
    </source>
</reference>
<evidence type="ECO:0000313" key="2">
    <source>
        <dbReference type="EMBL" id="MFC6294497.1"/>
    </source>
</evidence>
<proteinExistence type="predicted"/>
<dbReference type="InterPro" id="IPR011009">
    <property type="entry name" value="Kinase-like_dom_sf"/>
</dbReference>
<name>A0ABW1UGS0_9LACO</name>
<sequence>MDYFKQQIDQWADWQAAAATPAAFEALIQQIYRSENEPFKTPELVETAFTATFSVGATQIAIFPPTSVAAQTRDRYQTEKFSLARLARLQLTGPTLLHAGFIFDRYQFYYVIYRPLVGISLTEFINTAEPLAKSTLGRQIGTALRQLNGEVADFNRVKVSELANQAAWSDLGPTFAAERESYLATHPVAKSCFVHGQLNGENIIVTTGKVGFRQFQTAMVGPAETELVPLVLQAFDGDSDCLAGLQETLKLPDLVSSLLIGLFWRADGPAQIKQVMGADQVTLTTLTQRLTQLVKHESEG</sequence>
<accession>A0ABW1UGS0</accession>
<dbReference type="RefSeq" id="WP_137606232.1">
    <property type="nucleotide sequence ID" value="NZ_BJDH01000001.1"/>
</dbReference>
<keyword evidence="3" id="KW-1185">Reference proteome</keyword>
<feature type="domain" description="Aminoglycoside phosphotransferase" evidence="1">
    <location>
        <begin position="71"/>
        <end position="233"/>
    </location>
</feature>
<organism evidence="2 3">
    <name type="scientific">Lactiplantibacillus daoliensis</name>
    <dbReference type="NCBI Taxonomy" id="2559916"/>
    <lineage>
        <taxon>Bacteria</taxon>
        <taxon>Bacillati</taxon>
        <taxon>Bacillota</taxon>
        <taxon>Bacilli</taxon>
        <taxon>Lactobacillales</taxon>
        <taxon>Lactobacillaceae</taxon>
        <taxon>Lactiplantibacillus</taxon>
    </lineage>
</organism>
<dbReference type="Pfam" id="PF01636">
    <property type="entry name" value="APH"/>
    <property type="match status" value="1"/>
</dbReference>
<dbReference type="SUPFAM" id="SSF56112">
    <property type="entry name" value="Protein kinase-like (PK-like)"/>
    <property type="match status" value="1"/>
</dbReference>